<comment type="subcellular location">
    <subcellularLocation>
        <location evidence="1">Mitochondrion outer membrane</location>
    </subcellularLocation>
</comment>
<dbReference type="InterPro" id="IPR019564">
    <property type="entry name" value="Sam37/metaxin_N"/>
</dbReference>
<dbReference type="InterPro" id="IPR050931">
    <property type="entry name" value="Mito_Protein_Transport_Metaxin"/>
</dbReference>
<evidence type="ECO:0000313" key="11">
    <source>
        <dbReference type="Proteomes" id="UP000664521"/>
    </source>
</evidence>
<keyword evidence="5" id="KW-0496">Mitochondrion</keyword>
<evidence type="ECO:0000256" key="6">
    <source>
        <dbReference type="ARBA" id="ARBA00023136"/>
    </source>
</evidence>
<gene>
    <name evidence="10" type="ORF">HETSPECPRED_005949</name>
</gene>
<feature type="region of interest" description="Disordered" evidence="7">
    <location>
        <begin position="611"/>
        <end position="630"/>
    </location>
</feature>
<dbReference type="InterPro" id="IPR033468">
    <property type="entry name" value="Metaxin_GST"/>
</dbReference>
<comment type="caution">
    <text evidence="10">The sequence shown here is derived from an EMBL/GenBank/DDBJ whole genome shotgun (WGS) entry which is preliminary data.</text>
</comment>
<organism evidence="10 11">
    <name type="scientific">Heterodermia speciosa</name>
    <dbReference type="NCBI Taxonomy" id="116794"/>
    <lineage>
        <taxon>Eukaryota</taxon>
        <taxon>Fungi</taxon>
        <taxon>Dikarya</taxon>
        <taxon>Ascomycota</taxon>
        <taxon>Pezizomycotina</taxon>
        <taxon>Lecanoromycetes</taxon>
        <taxon>OSLEUM clade</taxon>
        <taxon>Lecanoromycetidae</taxon>
        <taxon>Caliciales</taxon>
        <taxon>Physciaceae</taxon>
        <taxon>Heterodermia</taxon>
    </lineage>
</organism>
<dbReference type="EMBL" id="CAJPDS010000004">
    <property type="protein sequence ID" value="CAF9905782.1"/>
    <property type="molecule type" value="Genomic_DNA"/>
</dbReference>
<dbReference type="OrthoDB" id="5835136at2759"/>
<dbReference type="GO" id="GO:0001401">
    <property type="term" value="C:SAM complex"/>
    <property type="evidence" value="ECO:0007669"/>
    <property type="project" value="InterPro"/>
</dbReference>
<dbReference type="PANTHER" id="PTHR12289">
    <property type="entry name" value="METAXIN RELATED"/>
    <property type="match status" value="1"/>
</dbReference>
<keyword evidence="3" id="KW-1000">Mitochondrion outer membrane</keyword>
<dbReference type="AlphaFoldDB" id="A0A8H3HWW8"/>
<dbReference type="GO" id="GO:0007005">
    <property type="term" value="P:mitochondrion organization"/>
    <property type="evidence" value="ECO:0007669"/>
    <property type="project" value="TreeGrafter"/>
</dbReference>
<sequence>MFHPRTTPRLADPERLRLMMLELHVWGPAFFLPSIDPQCLAAIAYLTQLIPQDEWVLIASCDDALSPTAALPALRDGSTWIGGLPAIIEYLGQLPGRQWDLDVVNFNARERADITAFSTLAIATGQSVLDLSLFVSSDNYTSVTRPALSRQLPWPRQWSIPSQKRSTAKARTDHLGLSALDLDTFKDAQEKHTSTSSGSEFIPESLRIPRISVTELVKRPQQAARFRLDALADAFLRPLQQLLGKKSYMLSDDQPSSLDCVALAYLALAYTPQLPHPWVREIMAARYPELCDYVDRLSMGFFGGQVHVSHAFLGSDDGSDKADTKSHAGRSKLLPWGRPEQKGFTTAGSTLLNGTLDSLPLVKHFQRSTILLDDKSAKGQRPGSANDATFKPDKILLTLLALTPTIAALGAYLLYPGYRSEPASQGHTLSAMGEAGAMLDMAAFGRYSSVRNAEAQRLGRVPGGLEVSVVADEDDARLTFIQGQPKGFSSRLRLLESSKNSWEPPISRDEMPLVLHYKQSNMHEIITRGSCKISSPFTEIATRRRAIVPLIQGETDTVLGNGAQHFLCKSGNETPGDCGEGTSHFKQKLSVRDLQNFWAGFLGPLATSWSVPEHSKSPDAQEASARSWTL</sequence>
<accession>A0A8H3HWW8</accession>
<dbReference type="CDD" id="cd03193">
    <property type="entry name" value="GST_C_Metaxin"/>
    <property type="match status" value="1"/>
</dbReference>
<keyword evidence="4" id="KW-0653">Protein transport</keyword>
<dbReference type="CDD" id="cd03078">
    <property type="entry name" value="GST_N_Metaxin1_like"/>
    <property type="match status" value="1"/>
</dbReference>
<feature type="domain" description="Metaxin glutathione S-transferase" evidence="9">
    <location>
        <begin position="235"/>
        <end position="297"/>
    </location>
</feature>
<evidence type="ECO:0000259" key="8">
    <source>
        <dbReference type="Pfam" id="PF10568"/>
    </source>
</evidence>
<protein>
    <recommendedName>
        <fullName evidence="12">Mitochondrial outer membrane transport complex Sam37/metaxin N-terminal domain-containing protein</fullName>
    </recommendedName>
</protein>
<feature type="domain" description="Mitochondrial outer membrane transport complex Sam37/metaxin N-terminal" evidence="8">
    <location>
        <begin position="39"/>
        <end position="165"/>
    </location>
</feature>
<dbReference type="Pfam" id="PF17171">
    <property type="entry name" value="GST_C_6"/>
    <property type="match status" value="1"/>
</dbReference>
<evidence type="ECO:0000256" key="7">
    <source>
        <dbReference type="SAM" id="MobiDB-lite"/>
    </source>
</evidence>
<evidence type="ECO:0000256" key="1">
    <source>
        <dbReference type="ARBA" id="ARBA00004294"/>
    </source>
</evidence>
<feature type="region of interest" description="Disordered" evidence="7">
    <location>
        <begin position="317"/>
        <end position="337"/>
    </location>
</feature>
<reference evidence="10" key="1">
    <citation type="submission" date="2021-03" db="EMBL/GenBank/DDBJ databases">
        <authorList>
            <person name="Tagirdzhanova G."/>
        </authorList>
    </citation>
    <scope>NUCLEOTIDE SEQUENCE</scope>
</reference>
<evidence type="ECO:0000256" key="4">
    <source>
        <dbReference type="ARBA" id="ARBA00022927"/>
    </source>
</evidence>
<dbReference type="PANTHER" id="PTHR12289:SF41">
    <property type="entry name" value="FAILED AXON CONNECTIONS-RELATED"/>
    <property type="match status" value="1"/>
</dbReference>
<evidence type="ECO:0000259" key="9">
    <source>
        <dbReference type="Pfam" id="PF17171"/>
    </source>
</evidence>
<dbReference type="Pfam" id="PF10568">
    <property type="entry name" value="Tom37"/>
    <property type="match status" value="1"/>
</dbReference>
<evidence type="ECO:0000256" key="5">
    <source>
        <dbReference type="ARBA" id="ARBA00023128"/>
    </source>
</evidence>
<keyword evidence="11" id="KW-1185">Reference proteome</keyword>
<keyword evidence="6" id="KW-0472">Membrane</keyword>
<proteinExistence type="predicted"/>
<dbReference type="GO" id="GO:0015031">
    <property type="term" value="P:protein transport"/>
    <property type="evidence" value="ECO:0007669"/>
    <property type="project" value="UniProtKB-KW"/>
</dbReference>
<evidence type="ECO:0000256" key="2">
    <source>
        <dbReference type="ARBA" id="ARBA00022448"/>
    </source>
</evidence>
<evidence type="ECO:0008006" key="12">
    <source>
        <dbReference type="Google" id="ProtNLM"/>
    </source>
</evidence>
<name>A0A8H3HWW8_9LECA</name>
<evidence type="ECO:0000256" key="3">
    <source>
        <dbReference type="ARBA" id="ARBA00022787"/>
    </source>
</evidence>
<keyword evidence="2" id="KW-0813">Transport</keyword>
<evidence type="ECO:0000313" key="10">
    <source>
        <dbReference type="EMBL" id="CAF9905782.1"/>
    </source>
</evidence>
<dbReference type="Proteomes" id="UP000664521">
    <property type="component" value="Unassembled WGS sequence"/>
</dbReference>